<feature type="region of interest" description="Disordered" evidence="3">
    <location>
        <begin position="879"/>
        <end position="950"/>
    </location>
</feature>
<protein>
    <submittedName>
        <fullName evidence="6">Uncharacterized protein KIAA0355</fullName>
    </submittedName>
</protein>
<gene>
    <name evidence="6" type="ORF">I79_014639</name>
</gene>
<dbReference type="Gene3D" id="2.30.30.100">
    <property type="match status" value="1"/>
</dbReference>
<evidence type="ECO:0000256" key="3">
    <source>
        <dbReference type="SAM" id="MobiDB-lite"/>
    </source>
</evidence>
<feature type="compositionally biased region" description="Low complexity" evidence="3">
    <location>
        <begin position="645"/>
        <end position="682"/>
    </location>
</feature>
<dbReference type="PANTHER" id="PTHR15703:SF3">
    <property type="entry name" value="GRANULE ASSOCIATED RAC AND RHOG EFFECTOR PROTEIN 1"/>
    <property type="match status" value="1"/>
</dbReference>
<dbReference type="PROSITE" id="PS51512">
    <property type="entry name" value="DFDF"/>
    <property type="match status" value="1"/>
</dbReference>
<evidence type="ECO:0000256" key="2">
    <source>
        <dbReference type="PROSITE-ProRule" id="PRU00846"/>
    </source>
</evidence>
<dbReference type="PROSITE" id="PS51513">
    <property type="entry name" value="FFD"/>
    <property type="match status" value="1"/>
</dbReference>
<dbReference type="InterPro" id="IPR025762">
    <property type="entry name" value="DFDF"/>
</dbReference>
<feature type="compositionally biased region" description="Basic and acidic residues" evidence="3">
    <location>
        <begin position="150"/>
        <end position="168"/>
    </location>
</feature>
<feature type="region of interest" description="Disordered" evidence="3">
    <location>
        <begin position="91"/>
        <end position="114"/>
    </location>
</feature>
<feature type="compositionally biased region" description="Low complexity" evidence="3">
    <location>
        <begin position="985"/>
        <end position="997"/>
    </location>
</feature>
<dbReference type="GO" id="GO:0016601">
    <property type="term" value="P:Rac protein signal transduction"/>
    <property type="evidence" value="ECO:0007669"/>
    <property type="project" value="TreeGrafter"/>
</dbReference>
<dbReference type="SMART" id="SM01271">
    <property type="entry name" value="LSM14"/>
    <property type="match status" value="1"/>
</dbReference>
<feature type="domain" description="FFD box profile" evidence="5">
    <location>
        <begin position="189"/>
        <end position="205"/>
    </location>
</feature>
<evidence type="ECO:0000313" key="6">
    <source>
        <dbReference type="EMBL" id="EGW02653.1"/>
    </source>
</evidence>
<proteinExistence type="inferred from homology"/>
<dbReference type="InParanoid" id="G3HUM7"/>
<dbReference type="SUPFAM" id="SSF50182">
    <property type="entry name" value="Sm-like ribonucleoproteins"/>
    <property type="match status" value="1"/>
</dbReference>
<feature type="compositionally biased region" description="Pro residues" evidence="3">
    <location>
        <begin position="919"/>
        <end position="939"/>
    </location>
</feature>
<comment type="similarity">
    <text evidence="1">Belongs to the LSM14 family.</text>
</comment>
<dbReference type="InterPro" id="IPR043385">
    <property type="entry name" value="GARRE1"/>
</dbReference>
<feature type="region of interest" description="Disordered" evidence="3">
    <location>
        <begin position="623"/>
        <end position="707"/>
    </location>
</feature>
<evidence type="ECO:0000256" key="1">
    <source>
        <dbReference type="ARBA" id="ARBA00010415"/>
    </source>
</evidence>
<feature type="region of interest" description="Disordered" evidence="3">
    <location>
        <begin position="150"/>
        <end position="186"/>
    </location>
</feature>
<evidence type="ECO:0000313" key="7">
    <source>
        <dbReference type="Proteomes" id="UP000001075"/>
    </source>
</evidence>
<feature type="compositionally biased region" description="Basic residues" evidence="3">
    <location>
        <begin position="97"/>
        <end position="111"/>
    </location>
</feature>
<dbReference type="PANTHER" id="PTHR15703">
    <property type="entry name" value="RIKEN CDNA 4931406P16 GENE"/>
    <property type="match status" value="1"/>
</dbReference>
<accession>G3HUM7</accession>
<evidence type="ECO:0000259" key="5">
    <source>
        <dbReference type="PROSITE" id="PS51513"/>
    </source>
</evidence>
<dbReference type="STRING" id="10029.G3HUM7"/>
<feature type="region of interest" description="Disordered" evidence="3">
    <location>
        <begin position="843"/>
        <end position="867"/>
    </location>
</feature>
<dbReference type="PaxDb" id="10029-XP_007623112.1"/>
<sequence length="1004" mass="109450">MVRSFGTEDRPTDRPIPPRDEVFEYIIFRGSDIKDLTVCEPPKPQCSLPQDPAIVQSVGSYGPFGRMPAYSQFSPSTLVGQQFGAVGVVPGVPSAPRRGRGGHRGGRGRFGIRRDGPMKFEKDFDFESANAQFNKEEIDREFHNKLKLKEDKLEKQEKPVNGEDKGDSGVDTQNSEGNADEEDPLGPNCYYDKTKSFFDNISCEGGSLLICRVCELPQVLGRCFLTVVQVHFQFLTHALQKVQPVAHSCFAEVVVPERKNSSSLSGVSHTPELEEAVRSWRGAAQAYKIALESLGHCEFPMKAGFHLNPKAIEASLQGCCSEAEAQQTGRRQTPPQPMQCELPTVPVQIGPHFLKGVSFNESAADNLKLKTVVVDTAQIENKEAYAPQISLEGSRIVVQVPSTWCLKEDPATMSLLQRSLDPEKTLGLVDVLYTAVLDLNRWRAGREQALPCIQIQLQRDICDFGNQADLPPGSGSKSSGLQKTFSKLTSRFTKKVSCTSSSSTHYSKNVFAAGCSEEKAKMPGNMDTRLQSILNIGNFPRTADPSQAAQNSSNPVVNGFLLERHENSLHRDEGKDEKGMNLPTDQEMQEVIDFLSGFNMGQSHQGSPLVTRRNSTATAMVTEQKAGAIQPQQPSLPLAPPLRPPQAGAHTPLAPQQGLAPQQQSPKQQQPQVQYYQHLLQPIGSQQTPPQPRAPGKWVHGSPQQPAPPMAAGLSPLGQWPGISDLSSDLYSLGLVSSYMDNMVSEVLGQKPQGPRNNTWPNRDQSDGVLGMLGEILPFDPAVGSDPEFARYVAGVSQAMQQKRQPQHGRRPGNPRGNWPPMDDAHRTWPLPEFFAEGDSLHRGWAGAQGDSTSSSDEASSANGDSLFSMFSGPDLVAAVKQRRKHSSGEQETSTLPCPPLLTTVEDGNQDNKTKTWPPKAPWQHPAPLPRPAAPPSPVSSPGSQWPDTMQMLQSPVWGAATSDCNTTSFTYVQTAPQPPPPPAHKAAPKGFKAFPGKAERRPA</sequence>
<feature type="region of interest" description="Disordered" evidence="3">
    <location>
        <begin position="798"/>
        <end position="829"/>
    </location>
</feature>
<dbReference type="eggNOG" id="KOG1073">
    <property type="taxonomic scope" value="Eukaryota"/>
</dbReference>
<feature type="region of interest" description="Disordered" evidence="3">
    <location>
        <begin position="971"/>
        <end position="1004"/>
    </location>
</feature>
<dbReference type="InterPro" id="IPR019050">
    <property type="entry name" value="FDF_dom"/>
</dbReference>
<dbReference type="FunCoup" id="G3HUM7">
    <property type="interactions" value="366"/>
</dbReference>
<dbReference type="AlphaFoldDB" id="G3HUM7"/>
<dbReference type="Pfam" id="PF12701">
    <property type="entry name" value="LSM14"/>
    <property type="match status" value="1"/>
</dbReference>
<dbReference type="InterPro" id="IPR025609">
    <property type="entry name" value="Lsm14-like_N"/>
</dbReference>
<feature type="short sequence motif" description="FFD box" evidence="2">
    <location>
        <begin position="189"/>
        <end position="205"/>
    </location>
</feature>
<dbReference type="InterPro" id="IPR010920">
    <property type="entry name" value="LSM_dom_sf"/>
</dbReference>
<name>G3HUM7_CRIGR</name>
<dbReference type="EMBL" id="JH000743">
    <property type="protein sequence ID" value="EGW02653.1"/>
    <property type="molecule type" value="Genomic_DNA"/>
</dbReference>
<dbReference type="GO" id="GO:1905762">
    <property type="term" value="F:CCR4-NOT complex binding"/>
    <property type="evidence" value="ECO:0007669"/>
    <property type="project" value="TreeGrafter"/>
</dbReference>
<reference evidence="7" key="1">
    <citation type="journal article" date="2011" name="Nat. Biotechnol.">
        <title>The genomic sequence of the Chinese hamster ovary (CHO)-K1 cell line.</title>
        <authorList>
            <person name="Xu X."/>
            <person name="Nagarajan H."/>
            <person name="Lewis N.E."/>
            <person name="Pan S."/>
            <person name="Cai Z."/>
            <person name="Liu X."/>
            <person name="Chen W."/>
            <person name="Xie M."/>
            <person name="Wang W."/>
            <person name="Hammond S."/>
            <person name="Andersen M.R."/>
            <person name="Neff N."/>
            <person name="Passarelli B."/>
            <person name="Koh W."/>
            <person name="Fan H.C."/>
            <person name="Wang J."/>
            <person name="Gui Y."/>
            <person name="Lee K.H."/>
            <person name="Betenbaugh M.J."/>
            <person name="Quake S.R."/>
            <person name="Famili I."/>
            <person name="Palsson B.O."/>
            <person name="Wang J."/>
        </authorList>
    </citation>
    <scope>NUCLEOTIDE SEQUENCE [LARGE SCALE GENOMIC DNA]</scope>
    <source>
        <strain evidence="7">CHO K1 cell line</strain>
    </source>
</reference>
<dbReference type="Proteomes" id="UP000001075">
    <property type="component" value="Unassembled WGS sequence"/>
</dbReference>
<feature type="compositionally biased region" description="Low complexity" evidence="3">
    <location>
        <begin position="850"/>
        <end position="866"/>
    </location>
</feature>
<feature type="domain" description="DFDF" evidence="4">
    <location>
        <begin position="112"/>
        <end position="148"/>
    </location>
</feature>
<dbReference type="SMART" id="SM01199">
    <property type="entry name" value="FDF"/>
    <property type="match status" value="1"/>
</dbReference>
<dbReference type="InterPro" id="IPR025761">
    <property type="entry name" value="FFD_box"/>
</dbReference>
<evidence type="ECO:0000259" key="4">
    <source>
        <dbReference type="PROSITE" id="PS51512"/>
    </source>
</evidence>
<organism evidence="6 7">
    <name type="scientific">Cricetulus griseus</name>
    <name type="common">Chinese hamster</name>
    <name type="synonym">Cricetulus barabensis griseus</name>
    <dbReference type="NCBI Taxonomy" id="10029"/>
    <lineage>
        <taxon>Eukaryota</taxon>
        <taxon>Metazoa</taxon>
        <taxon>Chordata</taxon>
        <taxon>Craniata</taxon>
        <taxon>Vertebrata</taxon>
        <taxon>Euteleostomi</taxon>
        <taxon>Mammalia</taxon>
        <taxon>Eutheria</taxon>
        <taxon>Euarchontoglires</taxon>
        <taxon>Glires</taxon>
        <taxon>Rodentia</taxon>
        <taxon>Myomorpha</taxon>
        <taxon>Muroidea</taxon>
        <taxon>Cricetidae</taxon>
        <taxon>Cricetinae</taxon>
        <taxon>Cricetulus</taxon>
    </lineage>
</organism>